<dbReference type="EMBL" id="CM055095">
    <property type="protein sequence ID" value="KAJ7559607.1"/>
    <property type="molecule type" value="Genomic_DNA"/>
</dbReference>
<evidence type="ECO:0000313" key="2">
    <source>
        <dbReference type="Proteomes" id="UP001162992"/>
    </source>
</evidence>
<keyword evidence="2" id="KW-1185">Reference proteome</keyword>
<accession>A0ACC2E040</accession>
<protein>
    <submittedName>
        <fullName evidence="1">Uncharacterized protein</fullName>
    </submittedName>
</protein>
<comment type="caution">
    <text evidence="1">The sequence shown here is derived from an EMBL/GenBank/DDBJ whole genome shotgun (WGS) entry which is preliminary data.</text>
</comment>
<gene>
    <name evidence="1" type="ORF">O6H91_04G092900</name>
</gene>
<dbReference type="Proteomes" id="UP001162992">
    <property type="component" value="Chromosome 4"/>
</dbReference>
<proteinExistence type="predicted"/>
<reference evidence="2" key="1">
    <citation type="journal article" date="2024" name="Proc. Natl. Acad. Sci. U.S.A.">
        <title>Extraordinary preservation of gene collinearity over three hundred million years revealed in homosporous lycophytes.</title>
        <authorList>
            <person name="Li C."/>
            <person name="Wickell D."/>
            <person name="Kuo L.Y."/>
            <person name="Chen X."/>
            <person name="Nie B."/>
            <person name="Liao X."/>
            <person name="Peng D."/>
            <person name="Ji J."/>
            <person name="Jenkins J."/>
            <person name="Williams M."/>
            <person name="Shu S."/>
            <person name="Plott C."/>
            <person name="Barry K."/>
            <person name="Rajasekar S."/>
            <person name="Grimwood J."/>
            <person name="Han X."/>
            <person name="Sun S."/>
            <person name="Hou Z."/>
            <person name="He W."/>
            <person name="Dai G."/>
            <person name="Sun C."/>
            <person name="Schmutz J."/>
            <person name="Leebens-Mack J.H."/>
            <person name="Li F.W."/>
            <person name="Wang L."/>
        </authorList>
    </citation>
    <scope>NUCLEOTIDE SEQUENCE [LARGE SCALE GENOMIC DNA]</scope>
    <source>
        <strain evidence="2">cv. PW_Plant_1</strain>
    </source>
</reference>
<name>A0ACC2E040_DIPCM</name>
<evidence type="ECO:0000313" key="1">
    <source>
        <dbReference type="EMBL" id="KAJ7559607.1"/>
    </source>
</evidence>
<organism evidence="1 2">
    <name type="scientific">Diphasiastrum complanatum</name>
    <name type="common">Issler's clubmoss</name>
    <name type="synonym">Lycopodium complanatum</name>
    <dbReference type="NCBI Taxonomy" id="34168"/>
    <lineage>
        <taxon>Eukaryota</taxon>
        <taxon>Viridiplantae</taxon>
        <taxon>Streptophyta</taxon>
        <taxon>Embryophyta</taxon>
        <taxon>Tracheophyta</taxon>
        <taxon>Lycopodiopsida</taxon>
        <taxon>Lycopodiales</taxon>
        <taxon>Lycopodiaceae</taxon>
        <taxon>Lycopodioideae</taxon>
        <taxon>Diphasiastrum</taxon>
    </lineage>
</organism>
<sequence>MPRKQKDKKKGTMKIMAHHDAAAEERMAAVCQKHVTRLISRRSSGCSSSFKHRCQKIREALLKPLKGCMRRLYWNPGCLRSLFYLGTWNLAVLVLAITFATTIYELAVKTGNNMRFRVLYLPLYPAHAVGLAFACRFNFRVAPGNFIGFYAARIYFSLRMHTKLSVSHAFGLLTFASVEAVEVHLCAYLLRRFICRKEGKKIPSIDSVKDALLYLAIVTAVSLLCATLLALIEAAWNFQPWPLFLHAWATWWLGIVGAKINVSPFVIHCFVWKLQPSLLRPVKLLEGFLLTMFSLALLIFTFIMSVNKYFEPLPKYLEPVPYALLAVTLYSVFRFNRIGWTVVLCAISVFTTFANVHRRGTLNSVVGSTEQLSPGEIIQTEILVSITGVMSIILAAAVREAKQLAKKLNKWNEELEMIVEQRTKELVKANEELQASKKTAEQASHAKSQFLTNMSHEIRTPIHGILGMTAVMLESELTAEQKDNMLSVKECADLLLHIINSILDLAKVEAGHLEVESLQFGLRRMLKSTMRMLLPRAQELHLDLRWEVRDEIPDLLLGDPGKLQQCLLNLVSNSLKFTHEGSVKVTVKLEPSEQQKEHAKCFLRSEQADPSSNLFEVQCQSACSVSSHRLEPQENLLFFKNHVIDVHENDSLETESRNARDIVKASHISQEEEAIYHIRFAVSDTGIGISNEKLQDIFSPFTQADSSISRLYGGTGLGLCIVKRFTGLMGGKIFAESEIGKGSTFSLVIPLKKSCSKQDTLNVELFSVNSPKFFKSRIEEVPRKETSWEVQGQEKQCVESFFGDSNEQKLQVKKLENGIESATQNLTRPSLSAQQIQKVSLKCLQDESVCYRFMQASRCFDHLPFPNEIILKEESEMSRHAKIQNNDPESSQPKRVHLSSTMYCVNIKENSKSHSDIQTNQLHILLAEDNPVNQKVASHQLRRHGHTVTVVGDGLQALHAVNENRDVLDLVLMDVQMPIMDGLEATHHIRREEIKSGWRRIPIIGLTAHAIQGYQETCLSAGMDGYLGKPFDIKQLLDAIDDILQVSTKST</sequence>